<dbReference type="InterPro" id="IPR036942">
    <property type="entry name" value="Beta-barrel_TonB_sf"/>
</dbReference>
<evidence type="ECO:0000313" key="16">
    <source>
        <dbReference type="EMBL" id="QZD89082.1"/>
    </source>
</evidence>
<dbReference type="RefSeq" id="WP_221424587.1">
    <property type="nucleotide sequence ID" value="NZ_CP081295.1"/>
</dbReference>
<evidence type="ECO:0000259" key="15">
    <source>
        <dbReference type="Pfam" id="PF07715"/>
    </source>
</evidence>
<keyword evidence="10 11" id="KW-0998">Cell outer membrane</keyword>
<protein>
    <submittedName>
        <fullName evidence="16">TonB-dependent receptor</fullName>
    </submittedName>
</protein>
<dbReference type="Pfam" id="PF00593">
    <property type="entry name" value="TonB_dep_Rec_b-barrel"/>
    <property type="match status" value="1"/>
</dbReference>
<feature type="signal peptide" evidence="13">
    <location>
        <begin position="1"/>
        <end position="26"/>
    </location>
</feature>
<feature type="domain" description="TonB-dependent receptor plug" evidence="15">
    <location>
        <begin position="62"/>
        <end position="172"/>
    </location>
</feature>
<keyword evidence="5 11" id="KW-0812">Transmembrane</keyword>
<keyword evidence="3 11" id="KW-1134">Transmembrane beta strand</keyword>
<keyword evidence="6" id="KW-0408">Iron</keyword>
<evidence type="ECO:0000256" key="13">
    <source>
        <dbReference type="SAM" id="SignalP"/>
    </source>
</evidence>
<feature type="chain" id="PRO_5047035154" evidence="13">
    <location>
        <begin position="27"/>
        <end position="753"/>
    </location>
</feature>
<dbReference type="PROSITE" id="PS52016">
    <property type="entry name" value="TONB_DEPENDENT_REC_3"/>
    <property type="match status" value="1"/>
</dbReference>
<evidence type="ECO:0000256" key="8">
    <source>
        <dbReference type="ARBA" id="ARBA00023077"/>
    </source>
</evidence>
<dbReference type="Gene3D" id="2.40.170.20">
    <property type="entry name" value="TonB-dependent receptor, beta-barrel domain"/>
    <property type="match status" value="1"/>
</dbReference>
<name>A0ABX8ZJB9_9SPHN</name>
<evidence type="ECO:0000256" key="6">
    <source>
        <dbReference type="ARBA" id="ARBA00023004"/>
    </source>
</evidence>
<reference evidence="16 17" key="1">
    <citation type="submission" date="2021-08" db="EMBL/GenBank/DDBJ databases">
        <title>Comparative Genomics Analysis of the Genus Qipengyuania Reveals Extensive Genetic Diversity and Metabolic Versatility, Including the Description of Fifteen Novel Species.</title>
        <authorList>
            <person name="Liu Y."/>
        </authorList>
    </citation>
    <scope>NUCLEOTIDE SEQUENCE [LARGE SCALE GENOMIC DNA]</scope>
    <source>
        <strain evidence="16 17">1NDH13</strain>
    </source>
</reference>
<dbReference type="SUPFAM" id="SSF56935">
    <property type="entry name" value="Porins"/>
    <property type="match status" value="1"/>
</dbReference>
<gene>
    <name evidence="16" type="ORF">K3148_09560</name>
</gene>
<evidence type="ECO:0000256" key="4">
    <source>
        <dbReference type="ARBA" id="ARBA00022496"/>
    </source>
</evidence>
<keyword evidence="9 11" id="KW-0472">Membrane</keyword>
<evidence type="ECO:0000256" key="9">
    <source>
        <dbReference type="ARBA" id="ARBA00023136"/>
    </source>
</evidence>
<feature type="domain" description="TonB-dependent receptor-like beta-barrel" evidence="14">
    <location>
        <begin position="283"/>
        <end position="695"/>
    </location>
</feature>
<comment type="similarity">
    <text evidence="11 12">Belongs to the TonB-dependent receptor family.</text>
</comment>
<dbReference type="EMBL" id="CP081295">
    <property type="protein sequence ID" value="QZD89082.1"/>
    <property type="molecule type" value="Genomic_DNA"/>
</dbReference>
<keyword evidence="17" id="KW-1185">Reference proteome</keyword>
<evidence type="ECO:0000256" key="1">
    <source>
        <dbReference type="ARBA" id="ARBA00004571"/>
    </source>
</evidence>
<keyword evidence="8 12" id="KW-0798">TonB box</keyword>
<dbReference type="InterPro" id="IPR012910">
    <property type="entry name" value="Plug_dom"/>
</dbReference>
<evidence type="ECO:0000256" key="2">
    <source>
        <dbReference type="ARBA" id="ARBA00022448"/>
    </source>
</evidence>
<keyword evidence="13" id="KW-0732">Signal</keyword>
<evidence type="ECO:0000256" key="3">
    <source>
        <dbReference type="ARBA" id="ARBA00022452"/>
    </source>
</evidence>
<evidence type="ECO:0000259" key="14">
    <source>
        <dbReference type="Pfam" id="PF00593"/>
    </source>
</evidence>
<keyword evidence="2 11" id="KW-0813">Transport</keyword>
<dbReference type="InterPro" id="IPR039426">
    <property type="entry name" value="TonB-dep_rcpt-like"/>
</dbReference>
<organism evidence="16 17">
    <name type="scientific">Qipengyuania aurantiaca</name>
    <dbReference type="NCBI Taxonomy" id="2867233"/>
    <lineage>
        <taxon>Bacteria</taxon>
        <taxon>Pseudomonadati</taxon>
        <taxon>Pseudomonadota</taxon>
        <taxon>Alphaproteobacteria</taxon>
        <taxon>Sphingomonadales</taxon>
        <taxon>Erythrobacteraceae</taxon>
        <taxon>Qipengyuania</taxon>
    </lineage>
</organism>
<proteinExistence type="inferred from homology"/>
<evidence type="ECO:0000256" key="7">
    <source>
        <dbReference type="ARBA" id="ARBA00023065"/>
    </source>
</evidence>
<dbReference type="PANTHER" id="PTHR32552:SF81">
    <property type="entry name" value="TONB-DEPENDENT OUTER MEMBRANE RECEPTOR"/>
    <property type="match status" value="1"/>
</dbReference>
<keyword evidence="4" id="KW-0410">Iron transport</keyword>
<dbReference type="Pfam" id="PF07715">
    <property type="entry name" value="Plug"/>
    <property type="match status" value="1"/>
</dbReference>
<evidence type="ECO:0000313" key="17">
    <source>
        <dbReference type="Proteomes" id="UP000824281"/>
    </source>
</evidence>
<dbReference type="PANTHER" id="PTHR32552">
    <property type="entry name" value="FERRICHROME IRON RECEPTOR-RELATED"/>
    <property type="match status" value="1"/>
</dbReference>
<evidence type="ECO:0000256" key="5">
    <source>
        <dbReference type="ARBA" id="ARBA00022692"/>
    </source>
</evidence>
<keyword evidence="16" id="KW-0675">Receptor</keyword>
<evidence type="ECO:0000256" key="12">
    <source>
        <dbReference type="RuleBase" id="RU003357"/>
    </source>
</evidence>
<accession>A0ABX8ZJB9</accession>
<comment type="subcellular location">
    <subcellularLocation>
        <location evidence="1 11">Cell outer membrane</location>
        <topology evidence="1 11">Multi-pass membrane protein</topology>
    </subcellularLocation>
</comment>
<keyword evidence="7" id="KW-0406">Ion transport</keyword>
<evidence type="ECO:0000256" key="10">
    <source>
        <dbReference type="ARBA" id="ARBA00023237"/>
    </source>
</evidence>
<evidence type="ECO:0000256" key="11">
    <source>
        <dbReference type="PROSITE-ProRule" id="PRU01360"/>
    </source>
</evidence>
<dbReference type="Proteomes" id="UP000824281">
    <property type="component" value="Chromosome"/>
</dbReference>
<dbReference type="InterPro" id="IPR000531">
    <property type="entry name" value="Beta-barrel_TonB"/>
</dbReference>
<sequence>MIDRSLTLRLLSASTLTLAFAQPAMAQDTIDSSDSEATGAEQADNGALDVIVVTANRREENLQDVAISAATISADAAQTIFDAGADVTALAARVPGLFVESSNGRAAPRFYIRGLGNTDFDLAASQPVSVVQDDVVLENVTLKSFPIFDVERIEVLRGPQGTLFGRNTPAGIVKIDTTKPGDEFAVRGSASYGSFNSVAIDGGVTVPLVPGVASVRLSGLWQQRDNWVDNGFTGQDDVYGAYSDIAGRAQLLLTPTDRISILGSYAVRDLDGTSTLFRANILGPGSNDLNENYDRDTVFYDAGAGNQAQYDAEIATVKAEYDADFATFTSITSWANSEGSSRGDIDGGNVVFGPGPIPFPSDTRDSIVLDQFTQEVRLASNSGGMIEWQVGGFYFDSDFDVTTVGFDLAGNVDFPPSTTVNHTNESWAVFGQVTGQVTDLLKLTGGVRYTEDDKDFFVRDAADPQARSVSDERISWDLAAFYEVSADASVYARVASGFRAPTIQGRDVAFFNPPSVATSETIMSYEAGLKSELLDRRVRFNLAGYYYTINDPQFSAVGGGGNLVQLVNADKGRGYGFELDSAFQITPDFLITAGASWNNTEIQDENLLVGVCQPFPGAPVHCAVTDPTVVVDGATRAFVDGNPFPNAPEWIADVSARYAVPVSSDGELFAYTDWTYQGATNFFLYESMEFNSDNQIEGGLRVGYAKFDGSLEVALFARNITDEDNVKGGIDFNNRTAFVNDPRVIGVSVRFQH</sequence>